<proteinExistence type="predicted"/>
<evidence type="ECO:0000313" key="1">
    <source>
        <dbReference type="EMBL" id="CAK9097095.1"/>
    </source>
</evidence>
<comment type="caution">
    <text evidence="1">The sequence shown here is derived from an EMBL/GenBank/DDBJ whole genome shotgun (WGS) entry which is preliminary data.</text>
</comment>
<gene>
    <name evidence="1" type="ORF">CCMP2556_LOCUS46122</name>
</gene>
<sequence>MELLHQDHFERRASQGEQRGCVSRATGGARAALDSAGALMDLKERRRARWLWLWWLWHGVDVVPKWLEWIWMPPGELRRIMTLTSDCLETKTSDCRGRRSRQIDLQMANMFLSCGPIHLRRPGARPGALGHVSDGPSLGG</sequence>
<accession>A0ABP0R940</accession>
<reference evidence="1 2" key="1">
    <citation type="submission" date="2024-02" db="EMBL/GenBank/DDBJ databases">
        <authorList>
            <person name="Chen Y."/>
            <person name="Shah S."/>
            <person name="Dougan E. K."/>
            <person name="Thang M."/>
            <person name="Chan C."/>
        </authorList>
    </citation>
    <scope>NUCLEOTIDE SEQUENCE [LARGE SCALE GENOMIC DNA]</scope>
</reference>
<organism evidence="1 2">
    <name type="scientific">Durusdinium trenchii</name>
    <dbReference type="NCBI Taxonomy" id="1381693"/>
    <lineage>
        <taxon>Eukaryota</taxon>
        <taxon>Sar</taxon>
        <taxon>Alveolata</taxon>
        <taxon>Dinophyceae</taxon>
        <taxon>Suessiales</taxon>
        <taxon>Symbiodiniaceae</taxon>
        <taxon>Durusdinium</taxon>
    </lineage>
</organism>
<dbReference type="Proteomes" id="UP001642484">
    <property type="component" value="Unassembled WGS sequence"/>
</dbReference>
<keyword evidence="2" id="KW-1185">Reference proteome</keyword>
<dbReference type="EMBL" id="CAXAMN010025694">
    <property type="protein sequence ID" value="CAK9097095.1"/>
    <property type="molecule type" value="Genomic_DNA"/>
</dbReference>
<name>A0ABP0R940_9DINO</name>
<protein>
    <submittedName>
        <fullName evidence="1">Uncharacterized protein</fullName>
    </submittedName>
</protein>
<evidence type="ECO:0000313" key="2">
    <source>
        <dbReference type="Proteomes" id="UP001642484"/>
    </source>
</evidence>